<dbReference type="Proteomes" id="UP000307507">
    <property type="component" value="Unassembled WGS sequence"/>
</dbReference>
<dbReference type="OrthoDB" id="1466811at2"/>
<dbReference type="EMBL" id="SSNZ01000002">
    <property type="protein sequence ID" value="THF51193.1"/>
    <property type="molecule type" value="Genomic_DNA"/>
</dbReference>
<reference evidence="1 2" key="1">
    <citation type="submission" date="2019-04" db="EMBL/GenBank/DDBJ databases">
        <title>Flavobacterium sp. nov. isolated from construction timber.</title>
        <authorList>
            <person name="Lin S.-Y."/>
            <person name="Chang C.-T."/>
            <person name="Young C.-C."/>
        </authorList>
    </citation>
    <scope>NUCLEOTIDE SEQUENCE [LARGE SCALE GENOMIC DNA]</scope>
    <source>
        <strain evidence="1 2">CC-CTC003</strain>
    </source>
</reference>
<proteinExistence type="predicted"/>
<evidence type="ECO:0000313" key="1">
    <source>
        <dbReference type="EMBL" id="THF51193.1"/>
    </source>
</evidence>
<sequence length="347" mass="39988">MQKIIFYVVAFVCLVVTKIHAQENFENRAKVIAANIERITKEEKAILKNKVDSINARWEQNQITREEADTQKLEAANYHAKRIEERVAVEEANLNLLVKEQVDGKIKERDTTKTDEEGYFVLKYKKGKNKFKSGEKRTTTQLVVAGGVNNVMTDGALANSKFRYWGSHFYEVGLTLNTRLAKNDNLLHLKYGFSAVYNNLRPSDNQQFVKSYDQTDLAPSSVWLKESRLRNVQLIFPVHLEFDFTPVKTNDKGEKVFRTHQNFRAGIGGYIGANLNTKQFLEYERDGYDIEETQNSGFNTNGFIYGLSTYVGYRSMSLYLKYDLNPLFKDNATKQNNISLGLRFDFN</sequence>
<evidence type="ECO:0000313" key="2">
    <source>
        <dbReference type="Proteomes" id="UP000307507"/>
    </source>
</evidence>
<evidence type="ECO:0008006" key="3">
    <source>
        <dbReference type="Google" id="ProtNLM"/>
    </source>
</evidence>
<dbReference type="AlphaFoldDB" id="A0A4S3ZZ14"/>
<organism evidence="1 2">
    <name type="scientific">Flavobacterium supellecticarium</name>
    <dbReference type="NCBI Taxonomy" id="2565924"/>
    <lineage>
        <taxon>Bacteria</taxon>
        <taxon>Pseudomonadati</taxon>
        <taxon>Bacteroidota</taxon>
        <taxon>Flavobacteriia</taxon>
        <taxon>Flavobacteriales</taxon>
        <taxon>Flavobacteriaceae</taxon>
        <taxon>Flavobacterium</taxon>
    </lineage>
</organism>
<keyword evidence="2" id="KW-1185">Reference proteome</keyword>
<name>A0A4S3ZZ14_9FLAO</name>
<accession>A0A4S3ZZ14</accession>
<comment type="caution">
    <text evidence="1">The sequence shown here is derived from an EMBL/GenBank/DDBJ whole genome shotgun (WGS) entry which is preliminary data.</text>
</comment>
<gene>
    <name evidence="1" type="ORF">E6C50_05320</name>
</gene>
<dbReference type="RefSeq" id="WP_136402180.1">
    <property type="nucleotide sequence ID" value="NZ_SSNZ01000002.1"/>
</dbReference>
<protein>
    <recommendedName>
        <fullName evidence="3">Outer membrane protein beta-barrel domain-containing protein</fullName>
    </recommendedName>
</protein>